<dbReference type="PANTHER" id="PTHR14136">
    <property type="entry name" value="BTB_POZ DOMAIN-CONTAINING PROTEIN KCTD9"/>
    <property type="match status" value="1"/>
</dbReference>
<evidence type="ECO:0000313" key="1">
    <source>
        <dbReference type="EMBL" id="MFH7599490.1"/>
    </source>
</evidence>
<name>A0ABW7PMX6_9ACTN</name>
<organism evidence="1 2">
    <name type="scientific">Streptomyces racemochromogenes</name>
    <dbReference type="NCBI Taxonomy" id="67353"/>
    <lineage>
        <taxon>Bacteria</taxon>
        <taxon>Bacillati</taxon>
        <taxon>Actinomycetota</taxon>
        <taxon>Actinomycetes</taxon>
        <taxon>Kitasatosporales</taxon>
        <taxon>Streptomycetaceae</taxon>
        <taxon>Streptomyces</taxon>
    </lineage>
</organism>
<proteinExistence type="predicted"/>
<dbReference type="SUPFAM" id="SSF141571">
    <property type="entry name" value="Pentapeptide repeat-like"/>
    <property type="match status" value="1"/>
</dbReference>
<dbReference type="InterPro" id="IPR051082">
    <property type="entry name" value="Pentapeptide-BTB/POZ_domain"/>
</dbReference>
<dbReference type="Gene3D" id="2.160.20.80">
    <property type="entry name" value="E3 ubiquitin-protein ligase SopA"/>
    <property type="match status" value="1"/>
</dbReference>
<dbReference type="Pfam" id="PF00805">
    <property type="entry name" value="Pentapeptide"/>
    <property type="match status" value="2"/>
</dbReference>
<comment type="caution">
    <text evidence="1">The sequence shown here is derived from an EMBL/GenBank/DDBJ whole genome shotgun (WGS) entry which is preliminary data.</text>
</comment>
<reference evidence="1 2" key="1">
    <citation type="submission" date="2024-03" db="EMBL/GenBank/DDBJ databases">
        <title>Whole genome sequencing of Streptomyces racemochromogenes, to identify antimicrobial biosynthetic gene clusters.</title>
        <authorList>
            <person name="Suryawanshi P."/>
            <person name="Krishnaraj P.U."/>
            <person name="Arun Y.P."/>
            <person name="Suryawanshi M.P."/>
            <person name="Rakshit O."/>
        </authorList>
    </citation>
    <scope>NUCLEOTIDE SEQUENCE [LARGE SCALE GENOMIC DNA]</scope>
    <source>
        <strain evidence="1 2">AUDT626</strain>
    </source>
</reference>
<dbReference type="InterPro" id="IPR001646">
    <property type="entry name" value="5peptide_repeat"/>
</dbReference>
<dbReference type="PANTHER" id="PTHR14136:SF17">
    <property type="entry name" value="BTB_POZ DOMAIN-CONTAINING PROTEIN KCTD9"/>
    <property type="match status" value="1"/>
</dbReference>
<dbReference type="Proteomes" id="UP001610631">
    <property type="component" value="Unassembled WGS sequence"/>
</dbReference>
<sequence length="481" mass="51218">MNGTAYGFLTAAAPGPDALTRALAEAFAVPQARVDVAPDGTVDGRNWDTALVTCEYEVLRAGDLRGMVQVYATPAVTAPPAPEEVAAALARESGTSVLVEWGTVPWVRKVFLPQGWTTYAAIEDLDIAQDQPWFRVYATQTGLAAFPEAEVEGLPATVHGVPAHTPLADALGEHRDLLHPWEALISRMAAGWPPARWYGADLYRADLEARDRLEAALPTLPDAVRTALTTLDARFHELTIDDAGEELGADPSVTPWYRHRRPAVLPWRVLLPADPEAADWLWKWVEEGAEGKPGGVDLSSLDLSGADLSGADLSSSLLCAVDLTRTRLHGTDFHRSNLQSADLTGADATGACFVRADLDGAVLRGTTLDGADLTRADLYGADARGATLRGACLLGATLIDTDLRGADLTGARLGETSFRVTLDDTTRVTGLTGTLTGPTTLTTPAGTPHPLTGPALEHWLRTRGSNARVVPPRHHRQAGDP</sequence>
<evidence type="ECO:0000313" key="2">
    <source>
        <dbReference type="Proteomes" id="UP001610631"/>
    </source>
</evidence>
<keyword evidence="2" id="KW-1185">Reference proteome</keyword>
<dbReference type="EMBL" id="JBBDHD010000129">
    <property type="protein sequence ID" value="MFH7599490.1"/>
    <property type="molecule type" value="Genomic_DNA"/>
</dbReference>
<dbReference type="RefSeq" id="WP_395513122.1">
    <property type="nucleotide sequence ID" value="NZ_JBBDHD010000129.1"/>
</dbReference>
<gene>
    <name evidence="1" type="ORF">WDV06_30970</name>
</gene>
<accession>A0ABW7PMX6</accession>
<protein>
    <submittedName>
        <fullName evidence="1">Pentapeptide repeat-containing protein</fullName>
    </submittedName>
</protein>